<sequence>MISVRQTRDLPPPSFRFHLTMDTLGLGCILPTTRADWGLSPVRNVRRKAHIKNRVKVNL</sequence>
<gene>
    <name evidence="1" type="ORF">EAI93_12405</name>
</gene>
<reference evidence="1 2" key="1">
    <citation type="journal article" date="2019" name="Science, e1252229">
        <title>Invertible promoters mediate bacterial phase variation, antibiotic resistance, and host adaptation in the gut.</title>
        <authorList>
            <person name="Jiang X."/>
            <person name="Hall A.B."/>
            <person name="Arthur T.D."/>
            <person name="Plichta D.R."/>
            <person name="Covington C.T."/>
            <person name="Poyet M."/>
            <person name="Crothers J."/>
            <person name="Moses P.L."/>
            <person name="Tolonen A.C."/>
            <person name="Vlamakis H."/>
            <person name="Alm E.J."/>
            <person name="Xavier R.J."/>
        </authorList>
    </citation>
    <scope>NUCLEOTIDE SEQUENCE [LARGE SCALE GENOMIC DNA]</scope>
    <source>
        <strain evidence="2">aa_0143</strain>
    </source>
</reference>
<name>A0A414U2E6_9FIRM</name>
<dbReference type="EMBL" id="RCYR01000034">
    <property type="protein sequence ID" value="RYS77297.1"/>
    <property type="molecule type" value="Genomic_DNA"/>
</dbReference>
<comment type="caution">
    <text evidence="1">The sequence shown here is derived from an EMBL/GenBank/DDBJ whole genome shotgun (WGS) entry which is preliminary data.</text>
</comment>
<proteinExistence type="predicted"/>
<dbReference type="Proteomes" id="UP000292665">
    <property type="component" value="Unassembled WGS sequence"/>
</dbReference>
<accession>A0A414U2E6</accession>
<evidence type="ECO:0000313" key="2">
    <source>
        <dbReference type="Proteomes" id="UP000292665"/>
    </source>
</evidence>
<protein>
    <submittedName>
        <fullName evidence="1">Uncharacterized protein</fullName>
    </submittedName>
</protein>
<organism evidence="1 2">
    <name type="scientific">[Ruminococcus] torques</name>
    <dbReference type="NCBI Taxonomy" id="33039"/>
    <lineage>
        <taxon>Bacteria</taxon>
        <taxon>Bacillati</taxon>
        <taxon>Bacillota</taxon>
        <taxon>Clostridia</taxon>
        <taxon>Lachnospirales</taxon>
        <taxon>Lachnospiraceae</taxon>
        <taxon>Mediterraneibacter</taxon>
    </lineage>
</organism>
<dbReference type="AlphaFoldDB" id="A0A414U2E6"/>
<evidence type="ECO:0000313" key="1">
    <source>
        <dbReference type="EMBL" id="RYS77297.1"/>
    </source>
</evidence>